<comment type="function">
    <text evidence="7">Provides the (R)-glutamate required for cell wall biosynthesis.</text>
</comment>
<dbReference type="InterPro" id="IPR015942">
    <property type="entry name" value="Asp/Glu/hydantoin_racemase"/>
</dbReference>
<dbReference type="FunFam" id="3.40.50.1860:FF:000001">
    <property type="entry name" value="Glutamate racemase"/>
    <property type="match status" value="1"/>
</dbReference>
<name>A0AAX1F085_9PROT</name>
<dbReference type="HAMAP" id="MF_00258">
    <property type="entry name" value="Glu_racemase"/>
    <property type="match status" value="1"/>
</dbReference>
<dbReference type="GeneID" id="66285256"/>
<keyword evidence="6 7" id="KW-0961">Cell wall biogenesis/degradation</keyword>
<dbReference type="Proteomes" id="UP000314901">
    <property type="component" value="Chromosome"/>
</dbReference>
<protein>
    <recommendedName>
        <fullName evidence="2 7">Glutamate racemase</fullName>
        <ecNumber evidence="2 7">5.1.1.3</ecNumber>
    </recommendedName>
</protein>
<dbReference type="PANTHER" id="PTHR21198:SF2">
    <property type="entry name" value="GLUTAMATE RACEMASE"/>
    <property type="match status" value="1"/>
</dbReference>
<gene>
    <name evidence="7" type="primary">murI</name>
    <name evidence="8" type="ORF">FIT94_05070</name>
</gene>
<dbReference type="EMBL" id="CP040953">
    <property type="protein sequence ID" value="QDC41419.1"/>
    <property type="molecule type" value="Genomic_DNA"/>
</dbReference>
<dbReference type="InterPro" id="IPR004391">
    <property type="entry name" value="Glu_race"/>
</dbReference>
<dbReference type="AlphaFoldDB" id="A0AAX1F085"/>
<accession>A0AAX1F085</accession>
<dbReference type="PROSITE" id="PS00924">
    <property type="entry name" value="ASP_GLU_RACEMASE_2"/>
    <property type="match status" value="1"/>
</dbReference>
<feature type="binding site" evidence="7">
    <location>
        <begin position="77"/>
        <end position="78"/>
    </location>
    <ligand>
        <name>substrate</name>
    </ligand>
</feature>
<dbReference type="InterPro" id="IPR001920">
    <property type="entry name" value="Asp/Glu_race"/>
</dbReference>
<feature type="active site" description="Proton donor/acceptor" evidence="7">
    <location>
        <position position="76"/>
    </location>
</feature>
<dbReference type="Gene3D" id="3.40.50.1860">
    <property type="match status" value="2"/>
</dbReference>
<dbReference type="EC" id="5.1.1.3" evidence="2 7"/>
<proteinExistence type="inferred from homology"/>
<evidence type="ECO:0000256" key="2">
    <source>
        <dbReference type="ARBA" id="ARBA00013090"/>
    </source>
</evidence>
<dbReference type="Pfam" id="PF01177">
    <property type="entry name" value="Asp_Glu_race"/>
    <property type="match status" value="1"/>
</dbReference>
<dbReference type="NCBIfam" id="TIGR00067">
    <property type="entry name" value="glut_race"/>
    <property type="match status" value="1"/>
</dbReference>
<evidence type="ECO:0000256" key="5">
    <source>
        <dbReference type="ARBA" id="ARBA00023235"/>
    </source>
</evidence>
<feature type="binding site" evidence="7">
    <location>
        <begin position="13"/>
        <end position="14"/>
    </location>
    <ligand>
        <name>substrate</name>
    </ligand>
</feature>
<keyword evidence="4 7" id="KW-0573">Peptidoglycan synthesis</keyword>
<evidence type="ECO:0000256" key="3">
    <source>
        <dbReference type="ARBA" id="ARBA00022960"/>
    </source>
</evidence>
<evidence type="ECO:0000256" key="6">
    <source>
        <dbReference type="ARBA" id="ARBA00023316"/>
    </source>
</evidence>
<evidence type="ECO:0000313" key="8">
    <source>
        <dbReference type="EMBL" id="QDC41419.1"/>
    </source>
</evidence>
<dbReference type="KEGG" id="muv:FIT94_05070"/>
<comment type="pathway">
    <text evidence="7">Cell wall biogenesis; peptidoglycan biosynthesis.</text>
</comment>
<dbReference type="InterPro" id="IPR018187">
    <property type="entry name" value="Asp/Glu_racemase_AS_1"/>
</dbReference>
<dbReference type="GO" id="GO:0071555">
    <property type="term" value="P:cell wall organization"/>
    <property type="evidence" value="ECO:0007669"/>
    <property type="project" value="UniProtKB-KW"/>
</dbReference>
<feature type="binding site" evidence="7">
    <location>
        <begin position="45"/>
        <end position="46"/>
    </location>
    <ligand>
        <name>substrate</name>
    </ligand>
</feature>
<evidence type="ECO:0000256" key="1">
    <source>
        <dbReference type="ARBA" id="ARBA00001602"/>
    </source>
</evidence>
<dbReference type="RefSeq" id="WP_139868216.1">
    <property type="nucleotide sequence ID" value="NZ_CP040949.1"/>
</dbReference>
<organism evidence="8 9">
    <name type="scientific">Candidatus Methylopumilus universalis</name>
    <dbReference type="NCBI Taxonomy" id="2588536"/>
    <lineage>
        <taxon>Bacteria</taxon>
        <taxon>Pseudomonadati</taxon>
        <taxon>Pseudomonadota</taxon>
        <taxon>Betaproteobacteria</taxon>
        <taxon>Nitrosomonadales</taxon>
        <taxon>Methylophilaceae</taxon>
        <taxon>Candidatus Methylopumilus</taxon>
    </lineage>
</organism>
<dbReference type="GO" id="GO:0008881">
    <property type="term" value="F:glutamate racemase activity"/>
    <property type="evidence" value="ECO:0007669"/>
    <property type="project" value="UniProtKB-UniRule"/>
</dbReference>
<evidence type="ECO:0000256" key="4">
    <source>
        <dbReference type="ARBA" id="ARBA00022984"/>
    </source>
</evidence>
<keyword evidence="5 7" id="KW-0413">Isomerase</keyword>
<comment type="catalytic activity">
    <reaction evidence="1 7">
        <text>L-glutamate = D-glutamate</text>
        <dbReference type="Rhea" id="RHEA:12813"/>
        <dbReference type="ChEBI" id="CHEBI:29985"/>
        <dbReference type="ChEBI" id="CHEBI:29986"/>
        <dbReference type="EC" id="5.1.1.3"/>
    </reaction>
</comment>
<reference evidence="8 9" key="1">
    <citation type="journal article" date="2019" name="ISME J.">
        <title>Evolution in action: habitat transition from sediment to the pelagial leads to genome streamlining in Methylophilaceae.</title>
        <authorList>
            <person name="Salcher M."/>
            <person name="Schaefle D."/>
            <person name="Kaspar M."/>
            <person name="Neuenschwander S.M."/>
            <person name="Ghai R."/>
        </authorList>
    </citation>
    <scope>NUCLEOTIDE SEQUENCE [LARGE SCALE GENOMIC DNA]</scope>
    <source>
        <strain evidence="8 9">MMS-RVI-51</strain>
    </source>
</reference>
<dbReference type="GO" id="GO:0009252">
    <property type="term" value="P:peptidoglycan biosynthetic process"/>
    <property type="evidence" value="ECO:0007669"/>
    <property type="project" value="UniProtKB-UniRule"/>
</dbReference>
<dbReference type="PANTHER" id="PTHR21198">
    <property type="entry name" value="GLUTAMATE RACEMASE"/>
    <property type="match status" value="1"/>
</dbReference>
<feature type="active site" description="Proton donor/acceptor" evidence="7">
    <location>
        <position position="186"/>
    </location>
</feature>
<feature type="binding site" evidence="7">
    <location>
        <begin position="187"/>
        <end position="188"/>
    </location>
    <ligand>
        <name>substrate</name>
    </ligand>
</feature>
<evidence type="ECO:0000256" key="7">
    <source>
        <dbReference type="HAMAP-Rule" id="MF_00258"/>
    </source>
</evidence>
<sequence length="269" mass="29581">MSPSQNNAIGVIDSGVGGISVLKCIRAYLLHENLIYVADSKFAPYGEKSNEEITRRVLTAFDFLNKQDVKCIVVACNTATAASIQILRERFHFPIIGMEPAVKPASLMSKNKIVGILATSGTLLSAKFSALLENHSNDIHFITQPCFGLVELVEQGDLESPALIALLKKYIDPLLKEKIDTLVLGCTHYSFLKPAIQTLIPDHIKIVDTGDAVASYLKHVLIEKDLLNQNSAIGTTHFWTNSSDQNADKVIAELWGQGPESFNYRGLWV</sequence>
<dbReference type="InterPro" id="IPR033134">
    <property type="entry name" value="Asp/Glu_racemase_AS_2"/>
</dbReference>
<dbReference type="SUPFAM" id="SSF53681">
    <property type="entry name" value="Aspartate/glutamate racemase"/>
    <property type="match status" value="2"/>
</dbReference>
<dbReference type="PROSITE" id="PS00923">
    <property type="entry name" value="ASP_GLU_RACEMASE_1"/>
    <property type="match status" value="1"/>
</dbReference>
<evidence type="ECO:0000313" key="9">
    <source>
        <dbReference type="Proteomes" id="UP000314901"/>
    </source>
</evidence>
<dbReference type="GO" id="GO:0008360">
    <property type="term" value="P:regulation of cell shape"/>
    <property type="evidence" value="ECO:0007669"/>
    <property type="project" value="UniProtKB-KW"/>
</dbReference>
<comment type="similarity">
    <text evidence="7">Belongs to the aspartate/glutamate racemases family.</text>
</comment>
<keyword evidence="3 7" id="KW-0133">Cell shape</keyword>